<comment type="caution">
    <text evidence="2">The sequence shown here is derived from an EMBL/GenBank/DDBJ whole genome shotgun (WGS) entry which is preliminary data.</text>
</comment>
<organism evidence="2 3">
    <name type="scientific">Pleurodeles waltl</name>
    <name type="common">Iberian ribbed newt</name>
    <dbReference type="NCBI Taxonomy" id="8319"/>
    <lineage>
        <taxon>Eukaryota</taxon>
        <taxon>Metazoa</taxon>
        <taxon>Chordata</taxon>
        <taxon>Craniata</taxon>
        <taxon>Vertebrata</taxon>
        <taxon>Euteleostomi</taxon>
        <taxon>Amphibia</taxon>
        <taxon>Batrachia</taxon>
        <taxon>Caudata</taxon>
        <taxon>Salamandroidea</taxon>
        <taxon>Salamandridae</taxon>
        <taxon>Pleurodelinae</taxon>
        <taxon>Pleurodeles</taxon>
    </lineage>
</organism>
<dbReference type="EMBL" id="JANPWB010000001">
    <property type="protein sequence ID" value="KAJ1219113.1"/>
    <property type="molecule type" value="Genomic_DNA"/>
</dbReference>
<keyword evidence="3" id="KW-1185">Reference proteome</keyword>
<evidence type="ECO:0000256" key="1">
    <source>
        <dbReference type="SAM" id="SignalP"/>
    </source>
</evidence>
<evidence type="ECO:0000313" key="2">
    <source>
        <dbReference type="EMBL" id="KAJ1219113.1"/>
    </source>
</evidence>
<dbReference type="PANTHER" id="PTHR21301">
    <property type="entry name" value="REVERSE TRANSCRIPTASE"/>
    <property type="match status" value="1"/>
</dbReference>
<dbReference type="AlphaFoldDB" id="A0AAV7X3E4"/>
<reference evidence="2" key="1">
    <citation type="journal article" date="2022" name="bioRxiv">
        <title>Sequencing and chromosome-scale assembly of the giantPleurodeles waltlgenome.</title>
        <authorList>
            <person name="Brown T."/>
            <person name="Elewa A."/>
            <person name="Iarovenko S."/>
            <person name="Subramanian E."/>
            <person name="Araus A.J."/>
            <person name="Petzold A."/>
            <person name="Susuki M."/>
            <person name="Suzuki K.-i.T."/>
            <person name="Hayashi T."/>
            <person name="Toyoda A."/>
            <person name="Oliveira C."/>
            <person name="Osipova E."/>
            <person name="Leigh N.D."/>
            <person name="Simon A."/>
            <person name="Yun M.H."/>
        </authorList>
    </citation>
    <scope>NUCLEOTIDE SEQUENCE</scope>
    <source>
        <strain evidence="2">20211129_DDA</strain>
        <tissue evidence="2">Liver</tissue>
    </source>
</reference>
<feature type="signal peptide" evidence="1">
    <location>
        <begin position="1"/>
        <end position="23"/>
    </location>
</feature>
<name>A0AAV7X3E4_PLEWA</name>
<gene>
    <name evidence="2" type="ORF">NDU88_006684</name>
</gene>
<evidence type="ECO:0000313" key="3">
    <source>
        <dbReference type="Proteomes" id="UP001066276"/>
    </source>
</evidence>
<keyword evidence="1" id="KW-0732">Signal</keyword>
<accession>A0AAV7X3E4</accession>
<protein>
    <recommendedName>
        <fullName evidence="4">Reverse transcriptase domain-containing protein</fullName>
    </recommendedName>
</protein>
<proteinExistence type="predicted"/>
<sequence length="144" mass="16944">MVTCFAPSFMCMFLGWWEQQVSMDPDTFEDMYGPILWLRYLDDLFIMWKGTENSATEFVNKLRVNILNVEFTTNISREKVEFLDVEVTIVGNGCSLWLETHRCQEASVEIRQPEEKKDEERGKWLVSLYSIRVSKRRCGLVGKK</sequence>
<evidence type="ECO:0008006" key="4">
    <source>
        <dbReference type="Google" id="ProtNLM"/>
    </source>
</evidence>
<dbReference type="PANTHER" id="PTHR21301:SF13">
    <property type="match status" value="1"/>
</dbReference>
<feature type="chain" id="PRO_5043809747" description="Reverse transcriptase domain-containing protein" evidence="1">
    <location>
        <begin position="24"/>
        <end position="144"/>
    </location>
</feature>
<dbReference type="Proteomes" id="UP001066276">
    <property type="component" value="Chromosome 1_1"/>
</dbReference>